<protein>
    <submittedName>
        <fullName evidence="4">Alpha-2-macroglobulin 2</fullName>
    </submittedName>
</protein>
<name>A0AAV4J4U3_9GAST</name>
<proteinExistence type="predicted"/>
<dbReference type="PANTHER" id="PTHR11412">
    <property type="entry name" value="MACROGLOBULIN / COMPLEMENT"/>
    <property type="match status" value="1"/>
</dbReference>
<evidence type="ECO:0000256" key="1">
    <source>
        <dbReference type="ARBA" id="ARBA00022729"/>
    </source>
</evidence>
<keyword evidence="1" id="KW-0732">Signal</keyword>
<evidence type="ECO:0000313" key="5">
    <source>
        <dbReference type="Proteomes" id="UP000762676"/>
    </source>
</evidence>
<keyword evidence="5" id="KW-1185">Reference proteome</keyword>
<evidence type="ECO:0000259" key="3">
    <source>
        <dbReference type="Pfam" id="PF17791"/>
    </source>
</evidence>
<organism evidence="4 5">
    <name type="scientific">Elysia marginata</name>
    <dbReference type="NCBI Taxonomy" id="1093978"/>
    <lineage>
        <taxon>Eukaryota</taxon>
        <taxon>Metazoa</taxon>
        <taxon>Spiralia</taxon>
        <taxon>Lophotrochozoa</taxon>
        <taxon>Mollusca</taxon>
        <taxon>Gastropoda</taxon>
        <taxon>Heterobranchia</taxon>
        <taxon>Euthyneura</taxon>
        <taxon>Panpulmonata</taxon>
        <taxon>Sacoglossa</taxon>
        <taxon>Placobranchoidea</taxon>
        <taxon>Plakobranchidae</taxon>
        <taxon>Elysia</taxon>
    </lineage>
</organism>
<dbReference type="EMBL" id="BMAT01006598">
    <property type="protein sequence ID" value="GFS15987.1"/>
    <property type="molecule type" value="Genomic_DNA"/>
</dbReference>
<sequence>MIKKEDKTPRQMIADSGRVLFRVIHLKKGLILSKEPVTVTIEDPESIKIEMYSNITSETGVSSLQFQLSDSTNLGKWSIIVEKENEDTGFKTLLQTAHFTVEEFVPPTFDVEMKVDPSYIVMNSRQNPPSIVVKAMYTFGKGVQGTCQLLIERKEDGMSILLKEKCTYSAKGEILDSLSPVAFYTTWLKYKSFCRYHNLLFTFNFSPSNVKLGESGAVEFPTAVLSSMIAASDLTLKAKVTDITGRIETSEQTIKVYESKARLQFLKKTTRIIKIGLPAYIAVSWKTEYSPPIKNNVKQGQRSCILRCPYYGSARFSGFAPDS</sequence>
<dbReference type="PANTHER" id="PTHR11412:SF136">
    <property type="entry name" value="CD109 ANTIGEN"/>
    <property type="match status" value="1"/>
</dbReference>
<dbReference type="InterPro" id="IPR041555">
    <property type="entry name" value="MG3"/>
</dbReference>
<evidence type="ECO:0000256" key="2">
    <source>
        <dbReference type="ARBA" id="ARBA00022966"/>
    </source>
</evidence>
<evidence type="ECO:0000313" key="4">
    <source>
        <dbReference type="EMBL" id="GFS15987.1"/>
    </source>
</evidence>
<feature type="domain" description="Macroglobulin" evidence="3">
    <location>
        <begin position="103"/>
        <end position="157"/>
    </location>
</feature>
<dbReference type="InterPro" id="IPR050473">
    <property type="entry name" value="A2M/Complement_sys"/>
</dbReference>
<dbReference type="Gene3D" id="2.60.40.1940">
    <property type="match status" value="1"/>
</dbReference>
<reference evidence="4 5" key="1">
    <citation type="journal article" date="2021" name="Elife">
        <title>Chloroplast acquisition without the gene transfer in kleptoplastic sea slugs, Plakobranchus ocellatus.</title>
        <authorList>
            <person name="Maeda T."/>
            <person name="Takahashi S."/>
            <person name="Yoshida T."/>
            <person name="Shimamura S."/>
            <person name="Takaki Y."/>
            <person name="Nagai Y."/>
            <person name="Toyoda A."/>
            <person name="Suzuki Y."/>
            <person name="Arimoto A."/>
            <person name="Ishii H."/>
            <person name="Satoh N."/>
            <person name="Nishiyama T."/>
            <person name="Hasebe M."/>
            <person name="Maruyama T."/>
            <person name="Minagawa J."/>
            <person name="Obokata J."/>
            <person name="Shigenobu S."/>
        </authorList>
    </citation>
    <scope>NUCLEOTIDE SEQUENCE [LARGE SCALE GENOMIC DNA]</scope>
</reference>
<comment type="caution">
    <text evidence="4">The sequence shown here is derived from an EMBL/GenBank/DDBJ whole genome shotgun (WGS) entry which is preliminary data.</text>
</comment>
<dbReference type="Gene3D" id="2.60.40.1930">
    <property type="match status" value="1"/>
</dbReference>
<dbReference type="Pfam" id="PF17791">
    <property type="entry name" value="MG3"/>
    <property type="match status" value="1"/>
</dbReference>
<dbReference type="Proteomes" id="UP000762676">
    <property type="component" value="Unassembled WGS sequence"/>
</dbReference>
<gene>
    <name evidence="4" type="ORF">ElyMa_003202300</name>
</gene>
<dbReference type="AlphaFoldDB" id="A0AAV4J4U3"/>
<accession>A0AAV4J4U3</accession>
<keyword evidence="2" id="KW-0882">Thioester bond</keyword>